<dbReference type="EMBL" id="QLLR01000001">
    <property type="protein sequence ID" value="RAJ37196.1"/>
    <property type="molecule type" value="Genomic_DNA"/>
</dbReference>
<reference evidence="1 2" key="1">
    <citation type="submission" date="2018-06" db="EMBL/GenBank/DDBJ databases">
        <title>Genomic Encyclopedia of Archaeal and Bacterial Type Strains, Phase II (KMG-II): from individual species to whole genera.</title>
        <authorList>
            <person name="Goeker M."/>
        </authorList>
    </citation>
    <scope>NUCLEOTIDE SEQUENCE [LARGE SCALE GENOMIC DNA]</scope>
    <source>
        <strain evidence="1 2">DSM 14825</strain>
    </source>
</reference>
<name>A0A327T6F8_9SPHI</name>
<evidence type="ECO:0000313" key="1">
    <source>
        <dbReference type="EMBL" id="RAJ37196.1"/>
    </source>
</evidence>
<comment type="caution">
    <text evidence="1">The sequence shown here is derived from an EMBL/GenBank/DDBJ whole genome shotgun (WGS) entry which is preliminary data.</text>
</comment>
<protein>
    <submittedName>
        <fullName evidence="1">Uncharacterized protein</fullName>
    </submittedName>
</protein>
<dbReference type="AlphaFoldDB" id="A0A327T6F8"/>
<dbReference type="Proteomes" id="UP000249754">
    <property type="component" value="Unassembled WGS sequence"/>
</dbReference>
<evidence type="ECO:0000313" key="2">
    <source>
        <dbReference type="Proteomes" id="UP000249754"/>
    </source>
</evidence>
<proteinExistence type="predicted"/>
<accession>A0A327T6F8</accession>
<sequence>MEAADTYPGFEYAAHLLHKFICAVDIFTILLKDGKIVHYTAADTEQFKNWLIANHIENIKPDQIEF</sequence>
<gene>
    <name evidence="1" type="ORF">LY11_00272</name>
</gene>
<organism evidence="1 2">
    <name type="scientific">Pedobacter cryoconitis</name>
    <dbReference type="NCBI Taxonomy" id="188932"/>
    <lineage>
        <taxon>Bacteria</taxon>
        <taxon>Pseudomonadati</taxon>
        <taxon>Bacteroidota</taxon>
        <taxon>Sphingobacteriia</taxon>
        <taxon>Sphingobacteriales</taxon>
        <taxon>Sphingobacteriaceae</taxon>
        <taxon>Pedobacter</taxon>
    </lineage>
</organism>